<name>A0ABY7Z6K2_9PSED</name>
<organism evidence="1 2">
    <name type="scientific">Pseudomonas serboccidentalis</name>
    <dbReference type="NCBI Taxonomy" id="2964670"/>
    <lineage>
        <taxon>Bacteria</taxon>
        <taxon>Pseudomonadati</taxon>
        <taxon>Pseudomonadota</taxon>
        <taxon>Gammaproteobacteria</taxon>
        <taxon>Pseudomonadales</taxon>
        <taxon>Pseudomonadaceae</taxon>
        <taxon>Pseudomonas</taxon>
    </lineage>
</organism>
<protein>
    <submittedName>
        <fullName evidence="1">Uncharacterized protein</fullName>
    </submittedName>
</protein>
<reference evidence="1 2" key="1">
    <citation type="submission" date="2022-07" db="EMBL/GenBank/DDBJ databases">
        <authorList>
            <person name="Abrouk D."/>
            <person name="Moenne-Loccoz Y."/>
            <person name="Todorovic I."/>
            <person name="Raicevic V."/>
            <person name="Jovicic-Petrovic J."/>
        </authorList>
    </citation>
    <scope>NUCLEOTIDE SEQUENCE [LARGE SCALE GENOMIC DNA]</scope>
    <source>
        <strain evidence="2">IT-P374</strain>
    </source>
</reference>
<dbReference type="RefSeq" id="WP_274657927.1">
    <property type="nucleotide sequence ID" value="NZ_CP101655.1"/>
</dbReference>
<gene>
    <name evidence="1" type="ORF">NN484_22475</name>
</gene>
<dbReference type="Proteomes" id="UP001222282">
    <property type="component" value="Chromosome"/>
</dbReference>
<evidence type="ECO:0000313" key="2">
    <source>
        <dbReference type="Proteomes" id="UP001222282"/>
    </source>
</evidence>
<dbReference type="EMBL" id="CP101655">
    <property type="protein sequence ID" value="WDR35239.1"/>
    <property type="molecule type" value="Genomic_DNA"/>
</dbReference>
<accession>A0ABY7Z6K2</accession>
<evidence type="ECO:0000313" key="1">
    <source>
        <dbReference type="EMBL" id="WDR35239.1"/>
    </source>
</evidence>
<keyword evidence="2" id="KW-1185">Reference proteome</keyword>
<proteinExistence type="predicted"/>
<sequence length="177" mass="19600">MSDKFEEFVRQLNESAGVGDGGIDLVAEKEMWFKKADEFYSLVRESLDEYTSTGMASLDFVDISLSEELLGAYSMKEARISLGRQIVKLTPIGTFLVGARGRIDMKGPKGLARFVVVPPGTREPRIRISVGEKPTSSEPVAPPETWIWKIATPPPRITYIDVTKESFREALMGVVNG</sequence>